<evidence type="ECO:0000313" key="9">
    <source>
        <dbReference type="Proteomes" id="UP000018144"/>
    </source>
</evidence>
<reference evidence="8 9" key="1">
    <citation type="journal article" date="2013" name="PLoS Genet.">
        <title>The genome and development-dependent transcriptomes of Pyronema confluens: a window into fungal evolution.</title>
        <authorList>
            <person name="Traeger S."/>
            <person name="Altegoer F."/>
            <person name="Freitag M."/>
            <person name="Gabaldon T."/>
            <person name="Kempken F."/>
            <person name="Kumar A."/>
            <person name="Marcet-Houben M."/>
            <person name="Poggeler S."/>
            <person name="Stajich J.E."/>
            <person name="Nowrousian M."/>
        </authorList>
    </citation>
    <scope>NUCLEOTIDE SEQUENCE [LARGE SCALE GENOMIC DNA]</scope>
    <source>
        <strain evidence="9">CBS 100304</strain>
        <tissue evidence="8">Vegetative mycelium</tissue>
    </source>
</reference>
<evidence type="ECO:0000256" key="3">
    <source>
        <dbReference type="ARBA" id="ARBA00022692"/>
    </source>
</evidence>
<organism evidence="8 9">
    <name type="scientific">Pyronema omphalodes (strain CBS 100304)</name>
    <name type="common">Pyronema confluens</name>
    <dbReference type="NCBI Taxonomy" id="1076935"/>
    <lineage>
        <taxon>Eukaryota</taxon>
        <taxon>Fungi</taxon>
        <taxon>Dikarya</taxon>
        <taxon>Ascomycota</taxon>
        <taxon>Pezizomycotina</taxon>
        <taxon>Pezizomycetes</taxon>
        <taxon>Pezizales</taxon>
        <taxon>Pyronemataceae</taxon>
        <taxon>Pyronema</taxon>
    </lineage>
</organism>
<feature type="compositionally biased region" description="Low complexity" evidence="7">
    <location>
        <begin position="116"/>
        <end position="130"/>
    </location>
</feature>
<dbReference type="OMA" id="LIVLWTW"/>
<feature type="transmembrane region" description="Helical" evidence="6">
    <location>
        <begin position="384"/>
        <end position="402"/>
    </location>
</feature>
<feature type="compositionally biased region" description="Acidic residues" evidence="7">
    <location>
        <begin position="74"/>
        <end position="89"/>
    </location>
</feature>
<name>U4KYX0_PYROM</name>
<sequence>MFSEYASKFLQQSQSRIGGIHARTSSQPNAPLFHSAADFLPEDPEQEQDRLDLYALERSRRHFGAYAPSNATGVDEDDEEDAEYSEESTESLRRSRGRRGFLSTGRHTGIRSSWRASRSGTAQGSTAGGSVLDSAHSFGMQQGTSAKGKEKMVDVRLDQSDPDLGDSQLPFVRYDNQRGSRDSMSDDEFATHPPDDILVEMPRDESPPPFQNFHRPPREQSPSLPFAHDPKENTPFMPQEAHRSRPEVPQQAAIPQQVNNPVLQVEPPQHDKVWGSLYILSMAIMFTTSFIVWLHTEEVNIPKKDTIYKALHGSYHLLAISTIVSIGFSMLWMYLLRSFVKPLTYLILVGAPVSMVSFSIYPFVMSFKAPEGGGSYGGQAALMRWGSIAPMIGALYWIFCAWRNRFSMSRATGIIQLGCRIIGDNPALIVLSFSTLVGTVVFSWIWLAMFTRVFLTGNFIVGGQWWWSLNTKTISLGVYYIMMYLWTLGIFSGIHRATSAATVSQWYFHRHTLPRTSSISIVSAALSHSTTTLFGPIALHSLLSLLVRLPILVAPPRIASLLHLFFFQFITSPIASLIDPLTLTYAAVHSIPLLSSSRGASQLRCVDTAGFGPQSHPRPAYRLAKMLLTSARAIAALGMGMAAWIAAARQVNGGSVYGYLVGLMAGSIGWAVIGATEGCLSNVVDATLVCVASEGDRGFCREARAVFGG</sequence>
<evidence type="ECO:0000256" key="2">
    <source>
        <dbReference type="ARBA" id="ARBA00007168"/>
    </source>
</evidence>
<protein>
    <recommendedName>
        <fullName evidence="6">Protein PNS1</fullName>
    </recommendedName>
</protein>
<feature type="transmembrane region" description="Helical" evidence="6">
    <location>
        <begin position="476"/>
        <end position="498"/>
    </location>
</feature>
<comment type="function">
    <text evidence="6">Probably involved in transport through the plasma membrane.</text>
</comment>
<keyword evidence="3 6" id="KW-0812">Transmembrane</keyword>
<keyword evidence="5 6" id="KW-0472">Membrane</keyword>
<dbReference type="Proteomes" id="UP000018144">
    <property type="component" value="Unassembled WGS sequence"/>
</dbReference>
<feature type="transmembrane region" description="Helical" evidence="6">
    <location>
        <begin position="277"/>
        <end position="295"/>
    </location>
</feature>
<feature type="region of interest" description="Disordered" evidence="7">
    <location>
        <begin position="62"/>
        <end position="136"/>
    </location>
</feature>
<dbReference type="AlphaFoldDB" id="U4KYX0"/>
<dbReference type="eggNOG" id="KOG1362">
    <property type="taxonomic scope" value="Eukaryota"/>
</dbReference>
<feature type="transmembrane region" description="Helical" evidence="6">
    <location>
        <begin position="656"/>
        <end position="673"/>
    </location>
</feature>
<dbReference type="Pfam" id="PF04515">
    <property type="entry name" value="Choline_transpo"/>
    <property type="match status" value="1"/>
</dbReference>
<keyword evidence="9" id="KW-1185">Reference proteome</keyword>
<dbReference type="STRING" id="1076935.U4KYX0"/>
<comment type="subcellular location">
    <subcellularLocation>
        <location evidence="6">Cell membrane</location>
        <topology evidence="6">Multi-pass membrane protein</topology>
    </subcellularLocation>
    <subcellularLocation>
        <location evidence="1">Membrane</location>
        <topology evidence="1">Multi-pass membrane protein</topology>
    </subcellularLocation>
</comment>
<feature type="transmembrane region" description="Helical" evidence="6">
    <location>
        <begin position="518"/>
        <end position="546"/>
    </location>
</feature>
<dbReference type="EMBL" id="HF935340">
    <property type="protein sequence ID" value="CCX07196.1"/>
    <property type="molecule type" value="Genomic_DNA"/>
</dbReference>
<comment type="similarity">
    <text evidence="2 6">Belongs to the CTL (choline transporter-like) family.</text>
</comment>
<feature type="transmembrane region" description="Helical" evidence="6">
    <location>
        <begin position="343"/>
        <end position="364"/>
    </location>
</feature>
<dbReference type="PANTHER" id="PTHR12385:SF88">
    <property type="entry name" value="CHOLINE TRANSPORTER-LIKE PROTEIN CTL1"/>
    <property type="match status" value="1"/>
</dbReference>
<evidence type="ECO:0000256" key="6">
    <source>
        <dbReference type="RuleBase" id="RU368066"/>
    </source>
</evidence>
<dbReference type="GO" id="GO:0022857">
    <property type="term" value="F:transmembrane transporter activity"/>
    <property type="evidence" value="ECO:0007669"/>
    <property type="project" value="UniProtKB-UniRule"/>
</dbReference>
<dbReference type="GO" id="GO:0005886">
    <property type="term" value="C:plasma membrane"/>
    <property type="evidence" value="ECO:0007669"/>
    <property type="project" value="UniProtKB-SubCell"/>
</dbReference>
<feature type="compositionally biased region" description="Basic and acidic residues" evidence="7">
    <location>
        <begin position="176"/>
        <end position="206"/>
    </location>
</feature>
<keyword evidence="4 6" id="KW-1133">Transmembrane helix</keyword>
<proteinExistence type="inferred from homology"/>
<evidence type="ECO:0000256" key="5">
    <source>
        <dbReference type="ARBA" id="ARBA00023136"/>
    </source>
</evidence>
<evidence type="ECO:0000256" key="4">
    <source>
        <dbReference type="ARBA" id="ARBA00022989"/>
    </source>
</evidence>
<feature type="region of interest" description="Disordered" evidence="7">
    <location>
        <begin position="176"/>
        <end position="252"/>
    </location>
</feature>
<dbReference type="InterPro" id="IPR007603">
    <property type="entry name" value="Choline_transptr-like"/>
</dbReference>
<gene>
    <name evidence="8" type="ORF">PCON_06785</name>
</gene>
<accession>U4KYX0</accession>
<feature type="transmembrane region" description="Helical" evidence="6">
    <location>
        <begin position="626"/>
        <end position="647"/>
    </location>
</feature>
<evidence type="ECO:0000313" key="8">
    <source>
        <dbReference type="EMBL" id="CCX07196.1"/>
    </source>
</evidence>
<evidence type="ECO:0000256" key="1">
    <source>
        <dbReference type="ARBA" id="ARBA00004141"/>
    </source>
</evidence>
<dbReference type="PANTHER" id="PTHR12385">
    <property type="entry name" value="CHOLINE TRANSPORTER-LIKE (SLC FAMILY 44)"/>
    <property type="match status" value="1"/>
</dbReference>
<evidence type="ECO:0000256" key="7">
    <source>
        <dbReference type="SAM" id="MobiDB-lite"/>
    </source>
</evidence>
<dbReference type="OrthoDB" id="420519at2759"/>
<feature type="transmembrane region" description="Helical" evidence="6">
    <location>
        <begin position="427"/>
        <end position="447"/>
    </location>
</feature>
<feature type="transmembrane region" description="Helical" evidence="6">
    <location>
        <begin position="315"/>
        <end position="336"/>
    </location>
</feature>